<dbReference type="OrthoDB" id="5972258at2759"/>
<dbReference type="Pfam" id="PF00307">
    <property type="entry name" value="CH"/>
    <property type="match status" value="1"/>
</dbReference>
<protein>
    <submittedName>
        <fullName evidence="11">EH domain-binding protein 1-like protein 1 isoform X1</fullName>
    </submittedName>
</protein>
<dbReference type="KEGG" id="xla:108713960"/>
<feature type="region of interest" description="Disordered" evidence="6">
    <location>
        <begin position="2496"/>
        <end position="2517"/>
    </location>
</feature>
<dbReference type="InterPro" id="IPR001715">
    <property type="entry name" value="CH_dom"/>
</dbReference>
<proteinExistence type="predicted"/>
<feature type="compositionally biased region" description="Low complexity" evidence="6">
    <location>
        <begin position="2496"/>
        <end position="2510"/>
    </location>
</feature>
<feature type="compositionally biased region" description="Basic and acidic residues" evidence="6">
    <location>
        <begin position="2757"/>
        <end position="2787"/>
    </location>
</feature>
<evidence type="ECO:0000256" key="5">
    <source>
        <dbReference type="SAM" id="Coils"/>
    </source>
</evidence>
<keyword evidence="10" id="KW-1185">Reference proteome</keyword>
<reference evidence="11" key="1">
    <citation type="submission" date="2025-08" db="UniProtKB">
        <authorList>
            <consortium name="RefSeq"/>
        </authorList>
    </citation>
    <scope>IDENTIFICATION</scope>
    <source>
        <strain evidence="11">J_2021</strain>
        <tissue evidence="11">Erythrocytes</tissue>
    </source>
</reference>
<dbReference type="Pfam" id="PF12130">
    <property type="entry name" value="bMERB_dom"/>
    <property type="match status" value="1"/>
</dbReference>
<dbReference type="CDD" id="cd21255">
    <property type="entry name" value="CH_EHBP1L1"/>
    <property type="match status" value="1"/>
</dbReference>
<feature type="region of interest" description="Disordered" evidence="6">
    <location>
        <begin position="2438"/>
        <end position="2471"/>
    </location>
</feature>
<feature type="region of interest" description="Disordered" evidence="6">
    <location>
        <begin position="386"/>
        <end position="405"/>
    </location>
</feature>
<dbReference type="CTD" id="108713960"/>
<evidence type="ECO:0000256" key="3">
    <source>
        <dbReference type="ARBA" id="ARBA00022753"/>
    </source>
</evidence>
<feature type="domain" description="C2 NT-type" evidence="8">
    <location>
        <begin position="8"/>
        <end position="157"/>
    </location>
</feature>
<comment type="subcellular location">
    <subcellularLocation>
        <location evidence="1">Endosome</location>
    </subcellularLocation>
</comment>
<dbReference type="InterPro" id="IPR019448">
    <property type="entry name" value="NT-C2"/>
</dbReference>
<dbReference type="PROSITE" id="PS51848">
    <property type="entry name" value="BMERB"/>
    <property type="match status" value="1"/>
</dbReference>
<evidence type="ECO:0000259" key="8">
    <source>
        <dbReference type="PROSITE" id="PS51840"/>
    </source>
</evidence>
<feature type="compositionally biased region" description="Basic and acidic residues" evidence="6">
    <location>
        <begin position="2729"/>
        <end position="2747"/>
    </location>
</feature>
<dbReference type="Gene3D" id="1.10.418.10">
    <property type="entry name" value="Calponin-like domain"/>
    <property type="match status" value="1"/>
</dbReference>
<dbReference type="GeneID" id="108713960"/>
<dbReference type="PANTHER" id="PTHR23167:SF42">
    <property type="entry name" value="EH DOMAIN-BINDING PROTEIN 1-LIKE PROTEIN 1"/>
    <property type="match status" value="1"/>
</dbReference>
<organism evidence="10 11">
    <name type="scientific">Xenopus laevis</name>
    <name type="common">African clawed frog</name>
    <dbReference type="NCBI Taxonomy" id="8355"/>
    <lineage>
        <taxon>Eukaryota</taxon>
        <taxon>Metazoa</taxon>
        <taxon>Chordata</taxon>
        <taxon>Craniata</taxon>
        <taxon>Vertebrata</taxon>
        <taxon>Euteleostomi</taxon>
        <taxon>Amphibia</taxon>
        <taxon>Batrachia</taxon>
        <taxon>Anura</taxon>
        <taxon>Pipoidea</taxon>
        <taxon>Pipidae</taxon>
        <taxon>Xenopodinae</taxon>
        <taxon>Xenopus</taxon>
        <taxon>Xenopus</taxon>
    </lineage>
</organism>
<feature type="compositionally biased region" description="Polar residues" evidence="6">
    <location>
        <begin position="2815"/>
        <end position="2824"/>
    </location>
</feature>
<keyword evidence="4 5" id="KW-0175">Coiled coil</keyword>
<evidence type="ECO:0000256" key="2">
    <source>
        <dbReference type="ARBA" id="ARBA00022553"/>
    </source>
</evidence>
<dbReference type="Pfam" id="PF10358">
    <property type="entry name" value="NT-C2"/>
    <property type="match status" value="1"/>
</dbReference>
<feature type="region of interest" description="Disordered" evidence="6">
    <location>
        <begin position="687"/>
        <end position="754"/>
    </location>
</feature>
<dbReference type="InterPro" id="IPR022735">
    <property type="entry name" value="bMERB_dom"/>
</dbReference>
<feature type="compositionally biased region" description="Basic and acidic residues" evidence="6">
    <location>
        <begin position="700"/>
        <end position="754"/>
    </location>
</feature>
<feature type="region of interest" description="Disordered" evidence="6">
    <location>
        <begin position="2727"/>
        <end position="2844"/>
    </location>
</feature>
<dbReference type="InterPro" id="IPR050540">
    <property type="entry name" value="F-actin_Monoox_Mical"/>
</dbReference>
<keyword evidence="2" id="KW-0597">Phosphoprotein</keyword>
<evidence type="ECO:0000259" key="7">
    <source>
        <dbReference type="PROSITE" id="PS50021"/>
    </source>
</evidence>
<evidence type="ECO:0000313" key="10">
    <source>
        <dbReference type="Proteomes" id="UP000186698"/>
    </source>
</evidence>
<dbReference type="FunFam" id="1.10.418.10:FF:000023">
    <property type="entry name" value="EH domain-binding protein 1 isoform X1"/>
    <property type="match status" value="1"/>
</dbReference>
<gene>
    <name evidence="11" type="primary">ehbp1l1.L</name>
</gene>
<feature type="domain" description="BMERB" evidence="9">
    <location>
        <begin position="2907"/>
        <end position="3059"/>
    </location>
</feature>
<evidence type="ECO:0000259" key="9">
    <source>
        <dbReference type="PROSITE" id="PS51848"/>
    </source>
</evidence>
<feature type="compositionally biased region" description="Polar residues" evidence="6">
    <location>
        <begin position="238"/>
        <end position="263"/>
    </location>
</feature>
<keyword evidence="3" id="KW-0967">Endosome</keyword>
<dbReference type="PANTHER" id="PTHR23167">
    <property type="entry name" value="CALPONIN HOMOLOGY DOMAIN-CONTAINING PROTEIN DDB_G0272472-RELATED"/>
    <property type="match status" value="1"/>
</dbReference>
<feature type="domain" description="Calponin-homology (CH)" evidence="7">
    <location>
        <begin position="2556"/>
        <end position="2661"/>
    </location>
</feature>
<dbReference type="PROSITE" id="PS51840">
    <property type="entry name" value="C2_NT"/>
    <property type="match status" value="1"/>
</dbReference>
<dbReference type="InterPro" id="IPR036872">
    <property type="entry name" value="CH_dom_sf"/>
</dbReference>
<feature type="compositionally biased region" description="Basic and acidic residues" evidence="6">
    <location>
        <begin position="2446"/>
        <end position="2471"/>
    </location>
</feature>
<evidence type="ECO:0000313" key="11">
    <source>
        <dbReference type="RefSeq" id="XP_041445986.1"/>
    </source>
</evidence>
<dbReference type="Proteomes" id="UP000186698">
    <property type="component" value="Chromosome 4L"/>
</dbReference>
<dbReference type="SMART" id="SM00033">
    <property type="entry name" value="CH"/>
    <property type="match status" value="1"/>
</dbReference>
<feature type="compositionally biased region" description="Polar residues" evidence="6">
    <location>
        <begin position="2788"/>
        <end position="2797"/>
    </location>
</feature>
<feature type="coiled-coil region" evidence="5">
    <location>
        <begin position="1638"/>
        <end position="1680"/>
    </location>
</feature>
<name>A0A8J1MWZ4_XENLA</name>
<dbReference type="GO" id="GO:0005768">
    <property type="term" value="C:endosome"/>
    <property type="evidence" value="ECO:0007669"/>
    <property type="project" value="UniProtKB-SubCell"/>
</dbReference>
<evidence type="ECO:0000256" key="6">
    <source>
        <dbReference type="SAM" id="MobiDB-lite"/>
    </source>
</evidence>
<dbReference type="RefSeq" id="XP_041445986.1">
    <property type="nucleotide sequence ID" value="XM_041590052.1"/>
</dbReference>
<evidence type="ECO:0000256" key="1">
    <source>
        <dbReference type="ARBA" id="ARBA00004177"/>
    </source>
</evidence>
<sequence>MSSVWKRLQRTGKKASRFQFVASYQELRLECTHKWQPDKVVVVWTRRNRRVCSKPHSWQPGIKDPFHGSVVWAVPENVDITATLYRDPHTEYFEEKEWTFQIEGENRGHKKVLAAAPIDLRKFAAISAAPREVTLKLSPRSVKVVSATLIVSIASTLIREGKATDDDMQSIASLLSLKPSDIADMDDFNEEDEEEKSQQIRSPTGTAMRGYLKSIHTGYFPDPVRELNTLAEEEDETPINTPNLASQVTKSSSNICQSPTNVIPQKRPQEPSPVPIDKFNNSVTNEGEQARRTIEKIPTGGLSTDQDKRSNEVWKIREVNPISCVKDTAKKETDIVHGEGERKSGERMVEVEDLQERKTGTVRVPEAAVRMKKAKNIEMMQETKLKTDMRTQETSQKPEVARRGKKAAALRTMEKIAVEDPELNYIPETTSSAYHVVDIQVPETTLKSYEKFEEIIHIPDRKLQANTVLETTKIDDTFSYEVAKSQTSSDMELPHNVDQSTDMISQIENVADQVTPINNTSLQPFQESVLNITGKQVAKGKEQASPKTQEVVLEIAEKEGKSVVEKTIVNSQKSVLNDTKEELNKSVDQIASKPQELALAITEDRGTSSNSMENALEIKEEHGTNNVEQSMHIEIIQGTKRKEQKSLMDIKEDNEHHSVDTPDSQTDFTLYETVQKIDLFDANVKKSAGNTHEGGQIEAEQEHEKSEEEVWHKEKTQYTKSEVETSEQIENRKSEEDKQRGEHFAKETSYTEERLQKASMNENKGNEEKRVHEHVICTDQRLPSIELYTKGVGEQRILDMSSLLLDNEDRVISENSLVSQEKEIQLESEIKVGSKTDAAARTSATLELDNKGQGEQTKGEMRLGEFTLENENNGETVLDNKEKRVISENTLVPLEIEKKLEKKVENKIEAVLGPVIRLELNNKEEGEQVKEEKGVQELTSEDKNNAEAALDKMEERVISEHTLLPQEKEKQVESEMKAESKIEAVLGPVIRLVLDYKEDGKQVKEEMRLQELTSEDENNVETVLDNEERVISENTLVPQEKEIQLESEIKLVSKIEATLGTVIRLELDNKEDEEEQVKEEKGVQEFTSEDKNNAEAALDKIEERVIIELTLLPQEKEKQVESEMKAENKIEAVLGPVIRLELDYKEDGEQVKEEMRLQKLTSEDDINVKTVLDNKEERIISENTLVSQEKEIQLESGIKVGNKIEATFGTVIRLELDNKEEGKHEKEEKGVQEFTSEDKNNLELVLDKMEERVICEHTLLPQEKEKQVESEIQIGSKIEATLGTLIRFELDNKEEGEPVKEEKGVQELTSVDKNNVTLLPQEKEKQADFDIKTESKINAVLGPVISLELDYKEDGEQVKEEKGVQELTSEDKNVEAALDKIEESVISEHTLLPQEKEKQVESEMKAESKIEAVLGPVIRLELDYKEEGKQVEEEKRLQELTSEDEHNVETVLDNKEERVISENTLVPQEKEIQLESGIKVGSKIEATFGTLIRLEIDNKEEGEQVKEEKGVQELTSEDKNNVEAALDKMEQRVISEHTLLPQEKEKQVESDMKAESKIEAVLGPVIRLELDYKEEGKQVEEEKRLQELTSEDEHNVETVLDNEERVISENTLVPQEKEIQLESGIKVGNKIEATLGTVIRLELDNKEEEEEQVKEETRVQEFTSEDKNNLELVLDKMEERVICEHTLLPQEKYKQVESEIKVGSKIEATLGTLIRFELDNKEEGEPVKEEKGVQELTSMDKNNVEAALDKMEQRVISEHTVLPQEKEKQVDFDMKAESKIEAVLGPVIRLELDYKEDGKQVKEEMRLQELTSEDENNVETVLDNKEERVISENTLVPQEKEIQLESGIKVGSKIEATFGTLIRLELDNKEEGEQVKEEKGVQELTSEDKNNVEAALDKMEQRVISEHTLLLQEKEKQVESDMKAESKIEAVPGPVIRLELDYKEEGKQVKEEKILQELTSEDENNVETVLDNEERVISENTLVPQEKEIQLESGIKVGSKIEATPGTLIRLEIDNKEEGEQVKEEKGLQELTSEDKNNMEAVLDKMEKRVISEHTLLPQEKQVESEMKAESKIEAVLCPVIRLELDYKEEGKQVKEEMRLQELTFEDEFNVETVLDNREERVIGENTLMSQEKEIQIESGIKVESKIEATLGNVIRLESDNKEEGKHEKEEMRLKELTFDGNKSVETVLDNKEKRVISVNALVSQKKEIQLKSGIKVVSKIEAALGTVISSELDKKEGEHVKQEVRQQDLTFEDDNIVATVLKPKFCIKEGLQRSSVEKDRIVHRHEITEEVIGVADTELKNVADHAAIVKYTLHNEDNFQEVTEHKKAMEINSLQYTAKTEKSVKGMEIAKAPSPIACKEVSYELMQEKADSETAHGSKNTELEIEVDIIFKSNENSREENRLQEITDIIKRVECTADETDNGIQENVNTTQVVFSTKNTMESNSQKDENLLERKKERPQEKQRVPEGLRDQEITVQTREMCNLSSQAFAPLFTTSETLSPDPSSSSVSGAEKGSTHMLSMRSFSMSPPSTLGQQRSAEKKRLSQCTGLLGEVVYSSIDSLLCWCQEVTASYRGVRVNNFTTSWRNGLAFCAILHHFHPEIINYEVLDPLNIKENNKKAFDGFASLGIPALLCPTDMLLHPIPDKLIILTYLCQIRDHFISQKREVSATQGSEAEFSSMASITTEKSKILNTAGKIISPEHLNADISPDLKKMVKKSPEVLKTASYVKQEKSASDNVEEREKHRFSFTEQKMPSSGKEKQGSRSSEDKSKSKEASHDLTINEEHKTTNQTSLTHETQPPRIKKRLSVNEGLNGCDSNWEQVDASTSSTSTPVPPPRKGGGLGHLRDADLVKKRRSLIRTQSLSEEVDITQKSHETDSRPSSQIINEIVPSIPTTSPSIPTTEARVKEEEASGFRDTSQYVTAELAALELEQRNIDERASVVERDLRSLMENGSDKEEEETLIQEWFSLVNRRNVLIRRQDELQLLVEEQDLERRFELLSRDLRGLLCIDDCMKSEAQKKREKLLLDELVSLVNQRDGLVRDLHIKEIRAVEEDERIERSLEQRRRSLSKKEKCRIS</sequence>
<dbReference type="PROSITE" id="PS50021">
    <property type="entry name" value="CH"/>
    <property type="match status" value="1"/>
</dbReference>
<dbReference type="SMART" id="SM01203">
    <property type="entry name" value="DUF3585"/>
    <property type="match status" value="1"/>
</dbReference>
<evidence type="ECO:0000256" key="4">
    <source>
        <dbReference type="ARBA" id="ARBA00023054"/>
    </source>
</evidence>
<accession>A0A8J1MWZ4</accession>
<dbReference type="SUPFAM" id="SSF47576">
    <property type="entry name" value="Calponin-homology domain, CH-domain"/>
    <property type="match status" value="1"/>
</dbReference>
<feature type="region of interest" description="Disordered" evidence="6">
    <location>
        <begin position="236"/>
        <end position="289"/>
    </location>
</feature>